<dbReference type="InterPro" id="IPR024463">
    <property type="entry name" value="Transposase_TnpC_homeodom"/>
</dbReference>
<keyword evidence="7" id="KW-1185">Reference proteome</keyword>
<reference evidence="6" key="2">
    <citation type="submission" date="2022-10" db="EMBL/GenBank/DDBJ databases">
        <authorList>
            <person name="Trinh H.N."/>
        </authorList>
    </citation>
    <scope>NUCLEOTIDE SEQUENCE</scope>
    <source>
        <strain evidence="6">RN2-1</strain>
    </source>
</reference>
<dbReference type="AlphaFoldDB" id="A0AA41YMA9"/>
<gene>
    <name evidence="6" type="ORF">OL599_10130</name>
</gene>
<dbReference type="Pfam" id="PF13817">
    <property type="entry name" value="DDE_Tnp_IS66_C"/>
    <property type="match status" value="1"/>
</dbReference>
<dbReference type="Pfam" id="PF13005">
    <property type="entry name" value="zf-IS66"/>
    <property type="match status" value="1"/>
</dbReference>
<name>A0AA41YMA9_9PROT</name>
<dbReference type="InterPro" id="IPR024474">
    <property type="entry name" value="Znf_dom_IS66"/>
</dbReference>
<evidence type="ECO:0000259" key="4">
    <source>
        <dbReference type="Pfam" id="PF13007"/>
    </source>
</evidence>
<comment type="caution">
    <text evidence="6">The sequence shown here is derived from an EMBL/GenBank/DDBJ whole genome shotgun (WGS) entry which is preliminary data.</text>
</comment>
<evidence type="ECO:0000259" key="5">
    <source>
        <dbReference type="Pfam" id="PF13817"/>
    </source>
</evidence>
<dbReference type="RefSeq" id="WP_264713603.1">
    <property type="nucleotide sequence ID" value="NZ_JAPDNT010000005.1"/>
</dbReference>
<evidence type="ECO:0000313" key="7">
    <source>
        <dbReference type="Proteomes" id="UP001165679"/>
    </source>
</evidence>
<dbReference type="NCBIfam" id="NF033517">
    <property type="entry name" value="transpos_IS66"/>
    <property type="match status" value="1"/>
</dbReference>
<feature type="domain" description="Transposase IS66 zinc-finger binding" evidence="3">
    <location>
        <begin position="116"/>
        <end position="159"/>
    </location>
</feature>
<dbReference type="InterPro" id="IPR039552">
    <property type="entry name" value="IS66_C"/>
</dbReference>
<protein>
    <submittedName>
        <fullName evidence="6">IS66 family transposase</fullName>
    </submittedName>
</protein>
<accession>A0AA41YMA9</accession>
<evidence type="ECO:0000259" key="2">
    <source>
        <dbReference type="Pfam" id="PF03050"/>
    </source>
</evidence>
<dbReference type="PANTHER" id="PTHR33678">
    <property type="entry name" value="BLL1576 PROTEIN"/>
    <property type="match status" value="1"/>
</dbReference>
<feature type="domain" description="Transposase IS66 C-terminal" evidence="5">
    <location>
        <begin position="471"/>
        <end position="509"/>
    </location>
</feature>
<proteinExistence type="predicted"/>
<evidence type="ECO:0000256" key="1">
    <source>
        <dbReference type="SAM" id="MobiDB-lite"/>
    </source>
</evidence>
<dbReference type="EMBL" id="JAPDNT010000005">
    <property type="protein sequence ID" value="MCW3474937.1"/>
    <property type="molecule type" value="Genomic_DNA"/>
</dbReference>
<sequence length="520" mass="58181">MDLAYRTPEDEIAALRLELAATRAQLGTAALEIEHLRVQLAALRRQQYSQSSERLDADIAQLELRLEDLEENEAERRAAIADPAAAEPPRQRSKPVRKPLPEHLPRETVMHEPKMVCDCGDRSQLASLGEDVTEVLEKIPARLKVIRHIRPRYACRQCERVFQAPAPDLPNERGRPGPRLIAHVAVAKYCHGLPLFRQSVILAREGVEIDRATLADWIGRAAWWLAPVARLIGAYVMAQPVLHTDDTPIRTLAPGTGKTRLSRFRIYAVDLRPPAGPDPPAAFSRYSADRRGERPRDHLAGFSGVMHADAFTGYDALYRPQPGKPARIRHAAYWAHARRKLFDVHEATGSPIAEEALRRIQALYAIEAEITGKSAAHRHAERQARSKPLLIALKSWMEAQRRRASGKTVLGKVLQYALGRWEALTRYADDGRLAIDNNVAERLLRGIAVTRKNFLFIGSDQGGDRAAILYTLIETAKLNAVDPEAYRTYVIDRLASGHLTSKLGELLPWNCKEALELKTA</sequence>
<dbReference type="Pfam" id="PF13007">
    <property type="entry name" value="LZ_Tnp_IS66"/>
    <property type="match status" value="1"/>
</dbReference>
<dbReference type="InterPro" id="IPR052344">
    <property type="entry name" value="Transposase-related"/>
</dbReference>
<evidence type="ECO:0000313" key="6">
    <source>
        <dbReference type="EMBL" id="MCW3474937.1"/>
    </source>
</evidence>
<feature type="region of interest" description="Disordered" evidence="1">
    <location>
        <begin position="75"/>
        <end position="101"/>
    </location>
</feature>
<feature type="domain" description="Transposase IS66 central" evidence="2">
    <location>
        <begin position="174"/>
        <end position="464"/>
    </location>
</feature>
<organism evidence="6 7">
    <name type="scientific">Limobrevibacterium gyesilva</name>
    <dbReference type="NCBI Taxonomy" id="2991712"/>
    <lineage>
        <taxon>Bacteria</taxon>
        <taxon>Pseudomonadati</taxon>
        <taxon>Pseudomonadota</taxon>
        <taxon>Alphaproteobacteria</taxon>
        <taxon>Acetobacterales</taxon>
        <taxon>Acetobacteraceae</taxon>
        <taxon>Limobrevibacterium</taxon>
    </lineage>
</organism>
<dbReference type="Proteomes" id="UP001165679">
    <property type="component" value="Unassembled WGS sequence"/>
</dbReference>
<reference evidence="6" key="1">
    <citation type="submission" date="2022-09" db="EMBL/GenBank/DDBJ databases">
        <title>Rhodovastum sp. nov. RN2-1 isolated from soil in Seongnam, South Korea.</title>
        <authorList>
            <person name="Le N.T."/>
        </authorList>
    </citation>
    <scope>NUCLEOTIDE SEQUENCE</scope>
    <source>
        <strain evidence="6">RN2-1</strain>
    </source>
</reference>
<dbReference type="InterPro" id="IPR004291">
    <property type="entry name" value="Transposase_IS66_central"/>
</dbReference>
<evidence type="ECO:0000259" key="3">
    <source>
        <dbReference type="Pfam" id="PF13005"/>
    </source>
</evidence>
<dbReference type="PANTHER" id="PTHR33678:SF1">
    <property type="entry name" value="BLL1576 PROTEIN"/>
    <property type="match status" value="1"/>
</dbReference>
<feature type="domain" description="Transposase TnpC homeodomain" evidence="4">
    <location>
        <begin position="35"/>
        <end position="109"/>
    </location>
</feature>
<dbReference type="Pfam" id="PF03050">
    <property type="entry name" value="DDE_Tnp_IS66"/>
    <property type="match status" value="1"/>
</dbReference>